<evidence type="ECO:0000259" key="1">
    <source>
        <dbReference type="PROSITE" id="PS51819"/>
    </source>
</evidence>
<dbReference type="InterPro" id="IPR029068">
    <property type="entry name" value="Glyas_Bleomycin-R_OHBP_Dase"/>
</dbReference>
<protein>
    <recommendedName>
        <fullName evidence="1">VOC domain-containing protein</fullName>
    </recommendedName>
</protein>
<keyword evidence="3" id="KW-1185">Reference proteome</keyword>
<dbReference type="RefSeq" id="WP_203931168.1">
    <property type="nucleotide sequence ID" value="NZ_BOPH01000088.1"/>
</dbReference>
<dbReference type="Gene3D" id="3.10.180.10">
    <property type="entry name" value="2,3-Dihydroxybiphenyl 1,2-Dioxygenase, domain 1"/>
    <property type="match status" value="1"/>
</dbReference>
<dbReference type="InterPro" id="IPR037523">
    <property type="entry name" value="VOC_core"/>
</dbReference>
<evidence type="ECO:0000313" key="3">
    <source>
        <dbReference type="Proteomes" id="UP000635606"/>
    </source>
</evidence>
<dbReference type="InterPro" id="IPR004360">
    <property type="entry name" value="Glyas_Fos-R_dOase_dom"/>
</dbReference>
<comment type="caution">
    <text evidence="2">The sequence shown here is derived from an EMBL/GenBank/DDBJ whole genome shotgun (WGS) entry which is preliminary data.</text>
</comment>
<dbReference type="Proteomes" id="UP000635606">
    <property type="component" value="Unassembled WGS sequence"/>
</dbReference>
<dbReference type="PROSITE" id="PS51819">
    <property type="entry name" value="VOC"/>
    <property type="match status" value="1"/>
</dbReference>
<dbReference type="Pfam" id="PF00903">
    <property type="entry name" value="Glyoxalase"/>
    <property type="match status" value="1"/>
</dbReference>
<name>A0A8J3ZY13_9ACTN</name>
<sequence length="114" mass="13089">MKISSISGVVYPVRELDKAIEFYQTLGFRLGKRDDHQVTVYVNWFWLTLTTDHDHVPAEGGPSLYLKVDDIDDYYGAVLAHGLTPSTEPRKDRSGRREFLLLDPDGNRLVFFTK</sequence>
<evidence type="ECO:0000313" key="2">
    <source>
        <dbReference type="EMBL" id="GIJ71283.1"/>
    </source>
</evidence>
<accession>A0A8J3ZY13</accession>
<proteinExistence type="predicted"/>
<dbReference type="EMBL" id="BOPH01000088">
    <property type="protein sequence ID" value="GIJ71283.1"/>
    <property type="molecule type" value="Genomic_DNA"/>
</dbReference>
<dbReference type="AlphaFoldDB" id="A0A8J3ZY13"/>
<organism evidence="2 3">
    <name type="scientific">Virgisporangium ochraceum</name>
    <dbReference type="NCBI Taxonomy" id="65505"/>
    <lineage>
        <taxon>Bacteria</taxon>
        <taxon>Bacillati</taxon>
        <taxon>Actinomycetota</taxon>
        <taxon>Actinomycetes</taxon>
        <taxon>Micromonosporales</taxon>
        <taxon>Micromonosporaceae</taxon>
        <taxon>Virgisporangium</taxon>
    </lineage>
</organism>
<dbReference type="SUPFAM" id="SSF54593">
    <property type="entry name" value="Glyoxalase/Bleomycin resistance protein/Dihydroxybiphenyl dioxygenase"/>
    <property type="match status" value="1"/>
</dbReference>
<feature type="domain" description="VOC" evidence="1">
    <location>
        <begin position="5"/>
        <end position="114"/>
    </location>
</feature>
<reference evidence="2" key="1">
    <citation type="submission" date="2021-01" db="EMBL/GenBank/DDBJ databases">
        <title>Whole genome shotgun sequence of Virgisporangium ochraceum NBRC 16418.</title>
        <authorList>
            <person name="Komaki H."/>
            <person name="Tamura T."/>
        </authorList>
    </citation>
    <scope>NUCLEOTIDE SEQUENCE</scope>
    <source>
        <strain evidence="2">NBRC 16418</strain>
    </source>
</reference>
<gene>
    <name evidence="2" type="ORF">Voc01_062000</name>
</gene>